<keyword evidence="8" id="KW-1185">Reference proteome</keyword>
<feature type="transmembrane region" description="Helical" evidence="6">
    <location>
        <begin position="279"/>
        <end position="312"/>
    </location>
</feature>
<evidence type="ECO:0000256" key="5">
    <source>
        <dbReference type="ARBA" id="ARBA00023136"/>
    </source>
</evidence>
<dbReference type="Proteomes" id="UP001596025">
    <property type="component" value="Unassembled WGS sequence"/>
</dbReference>
<dbReference type="Pfam" id="PF07690">
    <property type="entry name" value="MFS_1"/>
    <property type="match status" value="1"/>
</dbReference>
<keyword evidence="2" id="KW-1003">Cell membrane</keyword>
<dbReference type="RefSeq" id="WP_387986527.1">
    <property type="nucleotide sequence ID" value="NZ_JBHSGR010000002.1"/>
</dbReference>
<dbReference type="PANTHER" id="PTHR23513">
    <property type="entry name" value="INTEGRAL MEMBRANE EFFLUX PROTEIN-RELATED"/>
    <property type="match status" value="1"/>
</dbReference>
<evidence type="ECO:0000256" key="4">
    <source>
        <dbReference type="ARBA" id="ARBA00022989"/>
    </source>
</evidence>
<feature type="transmembrane region" description="Helical" evidence="6">
    <location>
        <begin position="218"/>
        <end position="241"/>
    </location>
</feature>
<evidence type="ECO:0000256" key="1">
    <source>
        <dbReference type="ARBA" id="ARBA00004651"/>
    </source>
</evidence>
<reference evidence="8" key="1">
    <citation type="journal article" date="2019" name="Int. J. Syst. Evol. Microbiol.">
        <title>The Global Catalogue of Microorganisms (GCM) 10K type strain sequencing project: providing services to taxonomists for standard genome sequencing and annotation.</title>
        <authorList>
            <consortium name="The Broad Institute Genomics Platform"/>
            <consortium name="The Broad Institute Genome Sequencing Center for Infectious Disease"/>
            <person name="Wu L."/>
            <person name="Ma J."/>
        </authorList>
    </citation>
    <scope>NUCLEOTIDE SEQUENCE [LARGE SCALE GENOMIC DNA]</scope>
    <source>
        <strain evidence="8">CCUG 62763</strain>
    </source>
</reference>
<evidence type="ECO:0000256" key="2">
    <source>
        <dbReference type="ARBA" id="ARBA00022475"/>
    </source>
</evidence>
<feature type="transmembrane region" description="Helical" evidence="6">
    <location>
        <begin position="101"/>
        <end position="120"/>
    </location>
</feature>
<dbReference type="InterPro" id="IPR011701">
    <property type="entry name" value="MFS"/>
</dbReference>
<dbReference type="SUPFAM" id="SSF103473">
    <property type="entry name" value="MFS general substrate transporter"/>
    <property type="match status" value="1"/>
</dbReference>
<gene>
    <name evidence="7" type="ORF">ACFO3M_03765</name>
</gene>
<feature type="transmembrane region" description="Helical" evidence="6">
    <location>
        <begin position="141"/>
        <end position="162"/>
    </location>
</feature>
<keyword evidence="5 6" id="KW-0472">Membrane</keyword>
<feature type="transmembrane region" description="Helical" evidence="6">
    <location>
        <begin position="247"/>
        <end position="267"/>
    </location>
</feature>
<evidence type="ECO:0000313" key="8">
    <source>
        <dbReference type="Proteomes" id="UP001596025"/>
    </source>
</evidence>
<dbReference type="InterPro" id="IPR036259">
    <property type="entry name" value="MFS_trans_sf"/>
</dbReference>
<keyword evidence="4 6" id="KW-1133">Transmembrane helix</keyword>
<dbReference type="EMBL" id="JBHSGR010000002">
    <property type="protein sequence ID" value="MFC4692500.1"/>
    <property type="molecule type" value="Genomic_DNA"/>
</dbReference>
<feature type="transmembrane region" description="Helical" evidence="6">
    <location>
        <begin position="168"/>
        <end position="187"/>
    </location>
</feature>
<evidence type="ECO:0000256" key="6">
    <source>
        <dbReference type="SAM" id="Phobius"/>
    </source>
</evidence>
<comment type="caution">
    <text evidence="7">The sequence shown here is derived from an EMBL/GenBank/DDBJ whole genome shotgun (WGS) entry which is preliminary data.</text>
</comment>
<sequence length="399" mass="40442">MLTYRALFSLPEFRALWTGTALTTTAATTSSLALATLVHRQTGSALLTALAVSGPSVAQALGATTLMSAADAGPPRRTLVLVGALSTVALGLQALPGLDPAVRLLLVVATAYVVSVGSGARWGLLSELVPAEAFPLARSTVNVAGGAFQVVGFAAGGLLLTALTTTQVFVVAAVVSAAAVPVLRFGLAERSPRRRGGTGLAETLRGNRLLLARRDTRTLLAALCVPNGLVVGCEALFVPYAGERGGWLLAAGAVGMTTGDLVVGRFLTPAGRRRSNTALRLLLAAPFLAFALGPSVPVAVVLVALASVGYAASLAQQEWLVVLTPPGLRGQVLGVESATRMTGQGVFAVLAGVLGDAVQPGAAMAVFAAASLAVSLALTPGLRRVAGRAADCQWRARIC</sequence>
<organism evidence="7 8">
    <name type="scientific">Geodermatophilus arenarius</name>
    <dbReference type="NCBI Taxonomy" id="1137990"/>
    <lineage>
        <taxon>Bacteria</taxon>
        <taxon>Bacillati</taxon>
        <taxon>Actinomycetota</taxon>
        <taxon>Actinomycetes</taxon>
        <taxon>Geodermatophilales</taxon>
        <taxon>Geodermatophilaceae</taxon>
        <taxon>Geodermatophilus</taxon>
    </lineage>
</organism>
<dbReference type="PANTHER" id="PTHR23513:SF11">
    <property type="entry name" value="STAPHYLOFERRIN A TRANSPORTER"/>
    <property type="match status" value="1"/>
</dbReference>
<evidence type="ECO:0000313" key="7">
    <source>
        <dbReference type="EMBL" id="MFC4692500.1"/>
    </source>
</evidence>
<comment type="subcellular location">
    <subcellularLocation>
        <location evidence="1">Cell membrane</location>
        <topology evidence="1">Multi-pass membrane protein</topology>
    </subcellularLocation>
</comment>
<feature type="transmembrane region" description="Helical" evidence="6">
    <location>
        <begin position="357"/>
        <end position="378"/>
    </location>
</feature>
<dbReference type="Gene3D" id="1.20.1250.20">
    <property type="entry name" value="MFS general substrate transporter like domains"/>
    <property type="match status" value="1"/>
</dbReference>
<evidence type="ECO:0000256" key="3">
    <source>
        <dbReference type="ARBA" id="ARBA00022692"/>
    </source>
</evidence>
<keyword evidence="3 6" id="KW-0812">Transmembrane</keyword>
<accession>A0ABV9LFB6</accession>
<name>A0ABV9LFB6_9ACTN</name>
<proteinExistence type="predicted"/>
<protein>
    <submittedName>
        <fullName evidence="7">MFS transporter</fullName>
    </submittedName>
</protein>
<feature type="transmembrane region" description="Helical" evidence="6">
    <location>
        <begin position="45"/>
        <end position="66"/>
    </location>
</feature>